<dbReference type="RefSeq" id="WP_346163165.1">
    <property type="nucleotide sequence ID" value="NZ_BAAAOQ010000012.1"/>
</dbReference>
<feature type="transmembrane region" description="Helical" evidence="6">
    <location>
        <begin position="294"/>
        <end position="312"/>
    </location>
</feature>
<evidence type="ECO:0000313" key="8">
    <source>
        <dbReference type="Proteomes" id="UP001501391"/>
    </source>
</evidence>
<feature type="transmembrane region" description="Helical" evidence="6">
    <location>
        <begin position="87"/>
        <end position="106"/>
    </location>
</feature>
<feature type="transmembrane region" description="Helical" evidence="6">
    <location>
        <begin position="176"/>
        <end position="198"/>
    </location>
</feature>
<sequence length="420" mass="41852">MERPASTARPSHQRAEPRDFRLLWWANAADGVGSQASGTVLPLLLLGLGNSPQTVGLIAGASTALGLLLGPLVALPADRGARKRVMVGSAAVSALAMGCVALALAAGHPPLGLILTAVLVERLATACFEAAARGTVALVSPGPEQPRAIARLAAADQGALITGPALGGLLYQAARALPFLADALSYLVSALCVAAMRADLRAASPRQRGAGLLREGAAGLRLVRSAPLLRLVLVWGATVNAVVVALYYGAVFTLRRDGHAGAVLGAVLALSGAAGLVGALAAPRVAGRFGAPRVVPGVTWLLVPLAAALAVVTSVWAYGLLFGLVCLLMPLASVVLQARAVQVTAPALQARTGAVLATATTGAAALAPVLAGALADRVSAAAPAAVCGVLLALLAAHSSRRPVRGVLAQEAAGRAAEVTG</sequence>
<evidence type="ECO:0000256" key="4">
    <source>
        <dbReference type="ARBA" id="ARBA00022989"/>
    </source>
</evidence>
<feature type="transmembrane region" description="Helical" evidence="6">
    <location>
        <begin position="54"/>
        <end position="75"/>
    </location>
</feature>
<dbReference type="PANTHER" id="PTHR23513">
    <property type="entry name" value="INTEGRAL MEMBRANE EFFLUX PROTEIN-RELATED"/>
    <property type="match status" value="1"/>
</dbReference>
<evidence type="ECO:0000256" key="5">
    <source>
        <dbReference type="ARBA" id="ARBA00023136"/>
    </source>
</evidence>
<keyword evidence="3 6" id="KW-0812">Transmembrane</keyword>
<name>A0ABN3BM48_9ACTN</name>
<feature type="transmembrane region" description="Helical" evidence="6">
    <location>
        <begin position="380"/>
        <end position="396"/>
    </location>
</feature>
<proteinExistence type="predicted"/>
<protein>
    <recommendedName>
        <fullName evidence="9">MFS transporter</fullName>
    </recommendedName>
</protein>
<feature type="transmembrane region" description="Helical" evidence="6">
    <location>
        <begin position="262"/>
        <end position="282"/>
    </location>
</feature>
<comment type="subcellular location">
    <subcellularLocation>
        <location evidence="1">Cell membrane</location>
        <topology evidence="1">Multi-pass membrane protein</topology>
    </subcellularLocation>
</comment>
<evidence type="ECO:0000313" key="7">
    <source>
        <dbReference type="EMBL" id="GAA2197990.1"/>
    </source>
</evidence>
<organism evidence="7 8">
    <name type="scientific">Streptomyces bangladeshensis</name>
    <dbReference type="NCBI Taxonomy" id="295352"/>
    <lineage>
        <taxon>Bacteria</taxon>
        <taxon>Bacillati</taxon>
        <taxon>Actinomycetota</taxon>
        <taxon>Actinomycetes</taxon>
        <taxon>Kitasatosporales</taxon>
        <taxon>Streptomycetaceae</taxon>
        <taxon>Streptomyces</taxon>
    </lineage>
</organism>
<dbReference type="PANTHER" id="PTHR23513:SF6">
    <property type="entry name" value="MAJOR FACILITATOR SUPERFAMILY ASSOCIATED DOMAIN-CONTAINING PROTEIN"/>
    <property type="match status" value="1"/>
</dbReference>
<feature type="transmembrane region" description="Helical" evidence="6">
    <location>
        <begin position="228"/>
        <end position="250"/>
    </location>
</feature>
<dbReference type="EMBL" id="BAAAOQ010000012">
    <property type="protein sequence ID" value="GAA2197990.1"/>
    <property type="molecule type" value="Genomic_DNA"/>
</dbReference>
<feature type="transmembrane region" description="Helical" evidence="6">
    <location>
        <begin position="353"/>
        <end position="374"/>
    </location>
</feature>
<keyword evidence="4 6" id="KW-1133">Transmembrane helix</keyword>
<dbReference type="Gene3D" id="1.20.1250.20">
    <property type="entry name" value="MFS general substrate transporter like domains"/>
    <property type="match status" value="1"/>
</dbReference>
<gene>
    <name evidence="7" type="ORF">GCM10009787_38810</name>
</gene>
<dbReference type="Proteomes" id="UP001501391">
    <property type="component" value="Unassembled WGS sequence"/>
</dbReference>
<dbReference type="Pfam" id="PF07690">
    <property type="entry name" value="MFS_1"/>
    <property type="match status" value="1"/>
</dbReference>
<comment type="caution">
    <text evidence="7">The sequence shown here is derived from an EMBL/GenBank/DDBJ whole genome shotgun (WGS) entry which is preliminary data.</text>
</comment>
<evidence type="ECO:0008006" key="9">
    <source>
        <dbReference type="Google" id="ProtNLM"/>
    </source>
</evidence>
<dbReference type="CDD" id="cd06173">
    <property type="entry name" value="MFS_MefA_like"/>
    <property type="match status" value="1"/>
</dbReference>
<accession>A0ABN3BM48</accession>
<reference evidence="7 8" key="1">
    <citation type="journal article" date="2019" name="Int. J. Syst. Evol. Microbiol.">
        <title>The Global Catalogue of Microorganisms (GCM) 10K type strain sequencing project: providing services to taxonomists for standard genome sequencing and annotation.</title>
        <authorList>
            <consortium name="The Broad Institute Genomics Platform"/>
            <consortium name="The Broad Institute Genome Sequencing Center for Infectious Disease"/>
            <person name="Wu L."/>
            <person name="Ma J."/>
        </authorList>
    </citation>
    <scope>NUCLEOTIDE SEQUENCE [LARGE SCALE GENOMIC DNA]</scope>
    <source>
        <strain evidence="7 8">JCM 14924</strain>
    </source>
</reference>
<keyword evidence="2" id="KW-1003">Cell membrane</keyword>
<keyword evidence="8" id="KW-1185">Reference proteome</keyword>
<evidence type="ECO:0000256" key="1">
    <source>
        <dbReference type="ARBA" id="ARBA00004651"/>
    </source>
</evidence>
<feature type="transmembrane region" description="Helical" evidence="6">
    <location>
        <begin position="318"/>
        <end position="341"/>
    </location>
</feature>
<evidence type="ECO:0000256" key="2">
    <source>
        <dbReference type="ARBA" id="ARBA00022475"/>
    </source>
</evidence>
<dbReference type="SUPFAM" id="SSF103473">
    <property type="entry name" value="MFS general substrate transporter"/>
    <property type="match status" value="1"/>
</dbReference>
<dbReference type="InterPro" id="IPR036259">
    <property type="entry name" value="MFS_trans_sf"/>
</dbReference>
<evidence type="ECO:0000256" key="6">
    <source>
        <dbReference type="SAM" id="Phobius"/>
    </source>
</evidence>
<dbReference type="InterPro" id="IPR011701">
    <property type="entry name" value="MFS"/>
</dbReference>
<evidence type="ECO:0000256" key="3">
    <source>
        <dbReference type="ARBA" id="ARBA00022692"/>
    </source>
</evidence>
<keyword evidence="5 6" id="KW-0472">Membrane</keyword>